<name>A0ACC0PVY1_RHOML</name>
<dbReference type="EMBL" id="CM046389">
    <property type="protein sequence ID" value="KAI8569162.1"/>
    <property type="molecule type" value="Genomic_DNA"/>
</dbReference>
<protein>
    <submittedName>
        <fullName evidence="1">Uncharacterized protein</fullName>
    </submittedName>
</protein>
<accession>A0ACC0PVY1</accession>
<keyword evidence="2" id="KW-1185">Reference proteome</keyword>
<sequence length="126" mass="13610">MGPSISSIMIYVGFGDLLLKGAANLIWAWKKFTEGAKALSRTLVGLDNKENMEAVRAMRIEMATMHKMVKAINRKVDLLLAGPTRPVRPTLPLAPLPPLSPKENGEAVGEVNGGSDGEVKVRVTMK</sequence>
<dbReference type="Proteomes" id="UP001062846">
    <property type="component" value="Chromosome 2"/>
</dbReference>
<reference evidence="1" key="1">
    <citation type="submission" date="2022-02" db="EMBL/GenBank/DDBJ databases">
        <title>Plant Genome Project.</title>
        <authorList>
            <person name="Zhang R.-G."/>
        </authorList>
    </citation>
    <scope>NUCLEOTIDE SEQUENCE</scope>
    <source>
        <strain evidence="1">AT1</strain>
    </source>
</reference>
<evidence type="ECO:0000313" key="2">
    <source>
        <dbReference type="Proteomes" id="UP001062846"/>
    </source>
</evidence>
<proteinExistence type="predicted"/>
<comment type="caution">
    <text evidence="1">The sequence shown here is derived from an EMBL/GenBank/DDBJ whole genome shotgun (WGS) entry which is preliminary data.</text>
</comment>
<organism evidence="1 2">
    <name type="scientific">Rhododendron molle</name>
    <name type="common">Chinese azalea</name>
    <name type="synonym">Azalea mollis</name>
    <dbReference type="NCBI Taxonomy" id="49168"/>
    <lineage>
        <taxon>Eukaryota</taxon>
        <taxon>Viridiplantae</taxon>
        <taxon>Streptophyta</taxon>
        <taxon>Embryophyta</taxon>
        <taxon>Tracheophyta</taxon>
        <taxon>Spermatophyta</taxon>
        <taxon>Magnoliopsida</taxon>
        <taxon>eudicotyledons</taxon>
        <taxon>Gunneridae</taxon>
        <taxon>Pentapetalae</taxon>
        <taxon>asterids</taxon>
        <taxon>Ericales</taxon>
        <taxon>Ericaceae</taxon>
        <taxon>Ericoideae</taxon>
        <taxon>Rhodoreae</taxon>
        <taxon>Rhododendron</taxon>
    </lineage>
</organism>
<gene>
    <name evidence="1" type="ORF">RHMOL_Rhmol02G0257200</name>
</gene>
<evidence type="ECO:0000313" key="1">
    <source>
        <dbReference type="EMBL" id="KAI8569162.1"/>
    </source>
</evidence>